<evidence type="ECO:0000256" key="1">
    <source>
        <dbReference type="SAM" id="Phobius"/>
    </source>
</evidence>
<dbReference type="Proteomes" id="UP000681967">
    <property type="component" value="Unassembled WGS sequence"/>
</dbReference>
<evidence type="ECO:0000313" key="3">
    <source>
        <dbReference type="EMBL" id="CAF4181089.1"/>
    </source>
</evidence>
<name>A0A814I9A7_9BILA</name>
<dbReference type="EMBL" id="CAJOBH010014378">
    <property type="protein sequence ID" value="CAF4181089.1"/>
    <property type="molecule type" value="Genomic_DNA"/>
</dbReference>
<reference evidence="2" key="1">
    <citation type="submission" date="2021-02" db="EMBL/GenBank/DDBJ databases">
        <authorList>
            <person name="Nowell W R."/>
        </authorList>
    </citation>
    <scope>NUCLEOTIDE SEQUENCE</scope>
</reference>
<feature type="transmembrane region" description="Helical" evidence="1">
    <location>
        <begin position="94"/>
        <end position="112"/>
    </location>
</feature>
<proteinExistence type="predicted"/>
<keyword evidence="1" id="KW-0472">Membrane</keyword>
<feature type="non-terminal residue" evidence="2">
    <location>
        <position position="114"/>
    </location>
</feature>
<keyword evidence="1" id="KW-1133">Transmembrane helix</keyword>
<dbReference type="AlphaFoldDB" id="A0A814I9A7"/>
<gene>
    <name evidence="3" type="ORF">BYL167_LOCUS22824</name>
    <name evidence="2" type="ORF">CJN711_LOCUS3379</name>
</gene>
<keyword evidence="1" id="KW-0812">Transmembrane</keyword>
<feature type="transmembrane region" description="Helical" evidence="1">
    <location>
        <begin position="67"/>
        <end position="88"/>
    </location>
</feature>
<evidence type="ECO:0000313" key="4">
    <source>
        <dbReference type="Proteomes" id="UP000663855"/>
    </source>
</evidence>
<evidence type="ECO:0000313" key="2">
    <source>
        <dbReference type="EMBL" id="CAF1022385.1"/>
    </source>
</evidence>
<dbReference type="EMBL" id="CAJNOV010000428">
    <property type="protein sequence ID" value="CAF1022385.1"/>
    <property type="molecule type" value="Genomic_DNA"/>
</dbReference>
<organism evidence="2 4">
    <name type="scientific">Rotaria magnacalcarata</name>
    <dbReference type="NCBI Taxonomy" id="392030"/>
    <lineage>
        <taxon>Eukaryota</taxon>
        <taxon>Metazoa</taxon>
        <taxon>Spiralia</taxon>
        <taxon>Gnathifera</taxon>
        <taxon>Rotifera</taxon>
        <taxon>Eurotatoria</taxon>
        <taxon>Bdelloidea</taxon>
        <taxon>Philodinida</taxon>
        <taxon>Philodinidae</taxon>
        <taxon>Rotaria</taxon>
    </lineage>
</organism>
<protein>
    <submittedName>
        <fullName evidence="2">Uncharacterized protein</fullName>
    </submittedName>
</protein>
<comment type="caution">
    <text evidence="2">The sequence shown here is derived from an EMBL/GenBank/DDBJ whole genome shotgun (WGS) entry which is preliminary data.</text>
</comment>
<accession>A0A814I9A7</accession>
<sequence length="114" mass="13323">MLNDVRTDVYNHRDKIIEKADNYVNDGKEVISQLRRDLHIHREETIQCFNQNVNNLRQDVKNMCMHVSNLVQLSSIILCLLVILGKLYENNDLNINSFINFSSYIAVIGILIQY</sequence>
<dbReference type="Proteomes" id="UP000663855">
    <property type="component" value="Unassembled WGS sequence"/>
</dbReference>